<dbReference type="SUPFAM" id="SSF55811">
    <property type="entry name" value="Nudix"/>
    <property type="match status" value="1"/>
</dbReference>
<dbReference type="InterPro" id="IPR015797">
    <property type="entry name" value="NUDIX_hydrolase-like_dom_sf"/>
</dbReference>
<dbReference type="InterPro" id="IPR000086">
    <property type="entry name" value="NUDIX_hydrolase_dom"/>
</dbReference>
<evidence type="ECO:0000313" key="7">
    <source>
        <dbReference type="EMBL" id="QEG02467.1"/>
    </source>
</evidence>
<gene>
    <name evidence="7" type="ORF">Mal15_65880</name>
</gene>
<organism evidence="7 8">
    <name type="scientific">Stieleria maiorica</name>
    <dbReference type="NCBI Taxonomy" id="2795974"/>
    <lineage>
        <taxon>Bacteria</taxon>
        <taxon>Pseudomonadati</taxon>
        <taxon>Planctomycetota</taxon>
        <taxon>Planctomycetia</taxon>
        <taxon>Pirellulales</taxon>
        <taxon>Pirellulaceae</taxon>
        <taxon>Stieleria</taxon>
    </lineage>
</organism>
<keyword evidence="4" id="KW-0378">Hydrolase</keyword>
<dbReference type="GO" id="GO:0006167">
    <property type="term" value="P:AMP biosynthetic process"/>
    <property type="evidence" value="ECO:0007669"/>
    <property type="project" value="TreeGrafter"/>
</dbReference>
<evidence type="ECO:0000313" key="8">
    <source>
        <dbReference type="Proteomes" id="UP000321353"/>
    </source>
</evidence>
<dbReference type="AlphaFoldDB" id="A0A5B9MR05"/>
<dbReference type="RefSeq" id="WP_147871403.1">
    <property type="nucleotide sequence ID" value="NZ_CP036264.1"/>
</dbReference>
<keyword evidence="8" id="KW-1185">Reference proteome</keyword>
<dbReference type="PROSITE" id="PS00893">
    <property type="entry name" value="NUDIX_BOX"/>
    <property type="match status" value="1"/>
</dbReference>
<evidence type="ECO:0000256" key="2">
    <source>
        <dbReference type="ARBA" id="ARBA00018911"/>
    </source>
</evidence>
<dbReference type="InterPro" id="IPR020084">
    <property type="entry name" value="NUDIX_hydrolase_CS"/>
</dbReference>
<dbReference type="KEGG" id="smam:Mal15_65880"/>
<dbReference type="PANTHER" id="PTHR21340">
    <property type="entry name" value="DIADENOSINE 5,5-P1,P4-TETRAPHOSPHATE PYROPHOSPHOHYDROLASE MUTT"/>
    <property type="match status" value="1"/>
</dbReference>
<evidence type="ECO:0000256" key="4">
    <source>
        <dbReference type="ARBA" id="ARBA00022801"/>
    </source>
</evidence>
<evidence type="ECO:0000256" key="3">
    <source>
        <dbReference type="ARBA" id="ARBA00022741"/>
    </source>
</evidence>
<dbReference type="GO" id="GO:0006754">
    <property type="term" value="P:ATP biosynthetic process"/>
    <property type="evidence" value="ECO:0007669"/>
    <property type="project" value="TreeGrafter"/>
</dbReference>
<comment type="similarity">
    <text evidence="1">Belongs to the Nudix hydrolase family.</text>
</comment>
<keyword evidence="3" id="KW-0547">Nucleotide-binding</keyword>
<dbReference type="PANTHER" id="PTHR21340:SF0">
    <property type="entry name" value="BIS(5'-NUCLEOSYL)-TETRAPHOSPHATASE [ASYMMETRICAL]"/>
    <property type="match status" value="1"/>
</dbReference>
<dbReference type="EMBL" id="CP036264">
    <property type="protein sequence ID" value="QEG02467.1"/>
    <property type="molecule type" value="Genomic_DNA"/>
</dbReference>
<evidence type="ECO:0000259" key="6">
    <source>
        <dbReference type="PROSITE" id="PS51462"/>
    </source>
</evidence>
<dbReference type="Gene3D" id="3.90.79.10">
    <property type="entry name" value="Nucleoside Triphosphate Pyrophosphohydrolase"/>
    <property type="match status" value="1"/>
</dbReference>
<accession>A0A5B9MR05</accession>
<evidence type="ECO:0000256" key="1">
    <source>
        <dbReference type="ARBA" id="ARBA00005582"/>
    </source>
</evidence>
<dbReference type="PROSITE" id="PS51462">
    <property type="entry name" value="NUDIX"/>
    <property type="match status" value="1"/>
</dbReference>
<name>A0A5B9MR05_9BACT</name>
<dbReference type="InterPro" id="IPR003565">
    <property type="entry name" value="Tetra_PHTase"/>
</dbReference>
<dbReference type="Pfam" id="PF00293">
    <property type="entry name" value="NUDIX"/>
    <property type="match status" value="1"/>
</dbReference>
<dbReference type="Proteomes" id="UP000321353">
    <property type="component" value="Chromosome"/>
</dbReference>
<reference evidence="7 8" key="1">
    <citation type="submission" date="2019-02" db="EMBL/GenBank/DDBJ databases">
        <title>Planctomycetal bacteria perform biofilm scaping via a novel small molecule.</title>
        <authorList>
            <person name="Jeske O."/>
            <person name="Boedeker C."/>
            <person name="Wiegand S."/>
            <person name="Breitling P."/>
            <person name="Kallscheuer N."/>
            <person name="Jogler M."/>
            <person name="Rohde M."/>
            <person name="Petersen J."/>
            <person name="Medema M.H."/>
            <person name="Surup F."/>
            <person name="Jogler C."/>
        </authorList>
    </citation>
    <scope>NUCLEOTIDE SEQUENCE [LARGE SCALE GENOMIC DNA]</scope>
    <source>
        <strain evidence="7 8">Mal15</strain>
    </source>
</reference>
<protein>
    <recommendedName>
        <fullName evidence="2">Bis(5'-nucleosyl)-tetraphosphatase [asymmetrical]</fullName>
    </recommendedName>
    <alternativeName>
        <fullName evidence="5">Diadenosine 5',5'''-P1,P4-tetraphosphate asymmetrical hydrolase</fullName>
    </alternativeName>
</protein>
<proteinExistence type="inferred from homology"/>
<dbReference type="GO" id="GO:0000166">
    <property type="term" value="F:nucleotide binding"/>
    <property type="evidence" value="ECO:0007669"/>
    <property type="project" value="UniProtKB-KW"/>
</dbReference>
<evidence type="ECO:0000256" key="5">
    <source>
        <dbReference type="ARBA" id="ARBA00032644"/>
    </source>
</evidence>
<feature type="domain" description="Nudix hydrolase" evidence="6">
    <location>
        <begin position="8"/>
        <end position="142"/>
    </location>
</feature>
<sequence length="152" mass="17538">MTQLNNPPTKRAAGILLITRSEPRQFLLMQHHDRWDLPKGHCDRGESDLQTALRETEEETGLAADDIQIDPDFRFELSYPVRYKRHGDQTFLKTVVYLLGSVESAFNPTLTEHPGFRWFPWNPPHQIQTQTIDPLLQAVAKHLERPESQSAP</sequence>
<dbReference type="InterPro" id="IPR051325">
    <property type="entry name" value="Nudix_hydrolase_domain"/>
</dbReference>
<dbReference type="CDD" id="cd03428">
    <property type="entry name" value="NUDIX_Ap4A_Nudt2"/>
    <property type="match status" value="1"/>
</dbReference>
<dbReference type="GO" id="GO:0004081">
    <property type="term" value="F:bis(5'-nucleosyl)-tetraphosphatase (asymmetrical) activity"/>
    <property type="evidence" value="ECO:0007669"/>
    <property type="project" value="TreeGrafter"/>
</dbReference>